<name>A0A151ZF05_TIELA</name>
<comment type="caution">
    <text evidence="3">The sequence shown here is derived from an EMBL/GenBank/DDBJ whole genome shotgun (WGS) entry which is preliminary data.</text>
</comment>
<dbReference type="Gene3D" id="3.30.160.60">
    <property type="entry name" value="Classic Zinc Finger"/>
    <property type="match status" value="1"/>
</dbReference>
<dbReference type="Proteomes" id="UP000076078">
    <property type="component" value="Unassembled WGS sequence"/>
</dbReference>
<protein>
    <recommendedName>
        <fullName evidence="2">B box-type domain-containing protein</fullName>
    </recommendedName>
</protein>
<dbReference type="FunCoup" id="A0A151ZF05">
    <property type="interactions" value="27"/>
</dbReference>
<dbReference type="GO" id="GO:0008270">
    <property type="term" value="F:zinc ion binding"/>
    <property type="evidence" value="ECO:0007669"/>
    <property type="project" value="UniProtKB-KW"/>
</dbReference>
<dbReference type="InterPro" id="IPR000315">
    <property type="entry name" value="Znf_B-box"/>
</dbReference>
<evidence type="ECO:0000259" key="2">
    <source>
        <dbReference type="PROSITE" id="PS50119"/>
    </source>
</evidence>
<gene>
    <name evidence="3" type="ORF">DLAC_06534</name>
</gene>
<reference evidence="3 4" key="1">
    <citation type="submission" date="2015-12" db="EMBL/GenBank/DDBJ databases">
        <title>Dictyostelia acquired genes for synthesis and detection of signals that induce cell-type specialization by lateral gene transfer from prokaryotes.</title>
        <authorList>
            <person name="Gloeckner G."/>
            <person name="Schaap P."/>
        </authorList>
    </citation>
    <scope>NUCLEOTIDE SEQUENCE [LARGE SCALE GENOMIC DNA]</scope>
    <source>
        <strain evidence="3 4">TK</strain>
    </source>
</reference>
<evidence type="ECO:0000256" key="1">
    <source>
        <dbReference type="PROSITE-ProRule" id="PRU00024"/>
    </source>
</evidence>
<dbReference type="PROSITE" id="PS50119">
    <property type="entry name" value="ZF_BBOX"/>
    <property type="match status" value="1"/>
</dbReference>
<dbReference type="EMBL" id="LODT01000029">
    <property type="protein sequence ID" value="KYQ92543.1"/>
    <property type="molecule type" value="Genomic_DNA"/>
</dbReference>
<keyword evidence="4" id="KW-1185">Reference proteome</keyword>
<dbReference type="Pfam" id="PF00643">
    <property type="entry name" value="zf-B_box"/>
    <property type="match status" value="1"/>
</dbReference>
<keyword evidence="1" id="KW-0863">Zinc-finger</keyword>
<dbReference type="SUPFAM" id="SSF57845">
    <property type="entry name" value="B-box zinc-binding domain"/>
    <property type="match status" value="1"/>
</dbReference>
<accession>A0A151ZF05</accession>
<keyword evidence="1" id="KW-0479">Metal-binding</keyword>
<proteinExistence type="predicted"/>
<feature type="domain" description="B box-type" evidence="2">
    <location>
        <begin position="2"/>
        <end position="44"/>
    </location>
</feature>
<dbReference type="AlphaFoldDB" id="A0A151ZF05"/>
<dbReference type="InParanoid" id="A0A151ZF05"/>
<evidence type="ECO:0000313" key="4">
    <source>
        <dbReference type="Proteomes" id="UP000076078"/>
    </source>
</evidence>
<organism evidence="3 4">
    <name type="scientific">Tieghemostelium lacteum</name>
    <name type="common">Slime mold</name>
    <name type="synonym">Dictyostelium lacteum</name>
    <dbReference type="NCBI Taxonomy" id="361077"/>
    <lineage>
        <taxon>Eukaryota</taxon>
        <taxon>Amoebozoa</taxon>
        <taxon>Evosea</taxon>
        <taxon>Eumycetozoa</taxon>
        <taxon>Dictyostelia</taxon>
        <taxon>Dictyosteliales</taxon>
        <taxon>Raperosteliaceae</taxon>
        <taxon>Tieghemostelium</taxon>
    </lineage>
</organism>
<sequence>MIENNECSRFNHIKKASGFCTKCSQLVCNSCVTKSHPNHNLIDPEEVESSLKNAHIKRFNEKKEEYTSMKKQIKDHFVSLHDELHFKEVSLMKELDSNYNDMEDIFNINIQSIEELDREFRSNTPNFNDKQLSSTELYTLNIKLNNLILESTKKIISKELVNADYFNIGYTFQSEISNHITLSNYNKTVCGGDGKYNSVKTKQSFNNGIHHLKIRIDKISGYIFLGVNNNNNCLSYGVSSNNVGDFKSGWVDGDIFSLILNCDKGNLKILKETTGEFSLLKYIPKNTATKFFYF</sequence>
<keyword evidence="1" id="KW-0862">Zinc</keyword>
<evidence type="ECO:0000313" key="3">
    <source>
        <dbReference type="EMBL" id="KYQ92543.1"/>
    </source>
</evidence>